<dbReference type="HOGENOM" id="CLU_024072_3_1_1"/>
<dbReference type="InterPro" id="IPR052778">
    <property type="entry name" value="Centrosome-WD_assoc"/>
</dbReference>
<dbReference type="InterPro" id="IPR001680">
    <property type="entry name" value="WD40_rpt"/>
</dbReference>
<name>F8NFS7_SERL9</name>
<evidence type="ECO:0000313" key="2">
    <source>
        <dbReference type="Proteomes" id="UP000008064"/>
    </source>
</evidence>
<dbReference type="Gene3D" id="2.130.10.10">
    <property type="entry name" value="YVTN repeat-like/Quinoprotein amine dehydrogenase"/>
    <property type="match status" value="2"/>
</dbReference>
<dbReference type="GO" id="GO:0005815">
    <property type="term" value="C:microtubule organizing center"/>
    <property type="evidence" value="ECO:0007669"/>
    <property type="project" value="TreeGrafter"/>
</dbReference>
<accession>F8NFS7</accession>
<evidence type="ECO:0008006" key="3">
    <source>
        <dbReference type="Google" id="ProtNLM"/>
    </source>
</evidence>
<dbReference type="SUPFAM" id="SSF50978">
    <property type="entry name" value="WD40 repeat-like"/>
    <property type="match status" value="1"/>
</dbReference>
<dbReference type="SUPFAM" id="SSF82171">
    <property type="entry name" value="DPP6 N-terminal domain-like"/>
    <property type="match status" value="1"/>
</dbReference>
<dbReference type="KEGG" id="sla:SERLADRAFT_444465"/>
<dbReference type="Pfam" id="PF00400">
    <property type="entry name" value="WD40"/>
    <property type="match status" value="2"/>
</dbReference>
<protein>
    <recommendedName>
        <fullName evidence="3">Anaphase-promoting complex subunit 4 WD40 domain-containing protein</fullName>
    </recommendedName>
</protein>
<evidence type="ECO:0000313" key="1">
    <source>
        <dbReference type="EMBL" id="EGO30897.1"/>
    </source>
</evidence>
<dbReference type="InterPro" id="IPR036322">
    <property type="entry name" value="WD40_repeat_dom_sf"/>
</dbReference>
<dbReference type="GO" id="GO:1990811">
    <property type="term" value="C:MWP complex"/>
    <property type="evidence" value="ECO:0007669"/>
    <property type="project" value="TreeGrafter"/>
</dbReference>
<dbReference type="RefSeq" id="XP_007312781.1">
    <property type="nucleotide sequence ID" value="XM_007312719.1"/>
</dbReference>
<proteinExistence type="predicted"/>
<dbReference type="InterPro" id="IPR015943">
    <property type="entry name" value="WD40/YVTN_repeat-like_dom_sf"/>
</dbReference>
<dbReference type="GO" id="GO:1990810">
    <property type="term" value="P:microtubule anchoring at mitotic spindle pole body"/>
    <property type="evidence" value="ECO:0007669"/>
    <property type="project" value="TreeGrafter"/>
</dbReference>
<dbReference type="GeneID" id="18816097"/>
<dbReference type="PANTHER" id="PTHR16220:SF0">
    <property type="entry name" value="WD REPEAT-CONTAINING PROTEIN WRAP73"/>
    <property type="match status" value="1"/>
</dbReference>
<dbReference type="SMART" id="SM00320">
    <property type="entry name" value="WD40"/>
    <property type="match status" value="3"/>
</dbReference>
<dbReference type="Proteomes" id="UP000008064">
    <property type="component" value="Unassembled WGS sequence"/>
</dbReference>
<gene>
    <name evidence="1" type="ORF">SERLADRAFT_444465</name>
</gene>
<dbReference type="PANTHER" id="PTHR16220">
    <property type="entry name" value="WD REPEAT PROTEIN 8-RELATED"/>
    <property type="match status" value="1"/>
</dbReference>
<reference evidence="2" key="1">
    <citation type="journal article" date="2011" name="Science">
        <title>The plant cell wall-decomposing machinery underlies the functional diversity of forest fungi.</title>
        <authorList>
            <person name="Eastwood D.C."/>
            <person name="Floudas D."/>
            <person name="Binder M."/>
            <person name="Majcherczyk A."/>
            <person name="Schneider P."/>
            <person name="Aerts A."/>
            <person name="Asiegbu F.O."/>
            <person name="Baker S.E."/>
            <person name="Barry K."/>
            <person name="Bendiksby M."/>
            <person name="Blumentritt M."/>
            <person name="Coutinho P.M."/>
            <person name="Cullen D."/>
            <person name="de Vries R.P."/>
            <person name="Gathman A."/>
            <person name="Goodell B."/>
            <person name="Henrissat B."/>
            <person name="Ihrmark K."/>
            <person name="Kauserud H."/>
            <person name="Kohler A."/>
            <person name="LaButti K."/>
            <person name="Lapidus A."/>
            <person name="Lavin J.L."/>
            <person name="Lee Y.-H."/>
            <person name="Lindquist E."/>
            <person name="Lilly W."/>
            <person name="Lucas S."/>
            <person name="Morin E."/>
            <person name="Murat C."/>
            <person name="Oguiza J.A."/>
            <person name="Park J."/>
            <person name="Pisabarro A.G."/>
            <person name="Riley R."/>
            <person name="Rosling A."/>
            <person name="Salamov A."/>
            <person name="Schmidt O."/>
            <person name="Schmutz J."/>
            <person name="Skrede I."/>
            <person name="Stenlid J."/>
            <person name="Wiebenga A."/>
            <person name="Xie X."/>
            <person name="Kuees U."/>
            <person name="Hibbett D.S."/>
            <person name="Hoffmeister D."/>
            <person name="Hoegberg N."/>
            <person name="Martin F."/>
            <person name="Grigoriev I.V."/>
            <person name="Watkinson S.C."/>
        </authorList>
    </citation>
    <scope>NUCLEOTIDE SEQUENCE [LARGE SCALE GENOMIC DNA]</scope>
    <source>
        <strain evidence="2">S7.9</strain>
    </source>
</reference>
<dbReference type="AlphaFoldDB" id="F8NFS7"/>
<dbReference type="OrthoDB" id="308690at2759"/>
<sequence>MDFTEIYRQSSQLVAFSPGAHFILNAVADRLVVRRADSFQLTRTWLTGPPAPTSRLINPSPLPHPISHVAWSPDSEYILAASAKKGVVDVFKLRDDAWSARIEAGAEGLLNAIWAPDGRSVLCFSEWGLRVTVWSLTTASANYLQFPLHPDRAYAFRSDARYFILAERHKSKDTLGVYDTANAYNLVRHFPLPTSNLANLALSPTGDHLAVWEGILQYKLYILSLAGDIRASFSPHPEPAFGIRSAAWHPNGLFLAVGGWDDKIYILDSLTWSPAVTFELSSRIPSGATLWREPPNWLEATQGRGFLSYDKLPGPQSLSLLRVDPTKPHPKTGAVQLEWNITGSLLLVRYENVPTAVHIYEFPSPSSSASSATTPFNPRLRCVLSHTRAVQAAQWNPVRRGSLAMCCGAGCMYTWSDEWVGEGEGEMGEDVAECVGIPAKEFEAREMKWAPDGKGVVLMDKDRFCCAFEVEEGEEGG</sequence>
<organism evidence="2">
    <name type="scientific">Serpula lacrymans var. lacrymans (strain S7.9)</name>
    <name type="common">Dry rot fungus</name>
    <dbReference type="NCBI Taxonomy" id="578457"/>
    <lineage>
        <taxon>Eukaryota</taxon>
        <taxon>Fungi</taxon>
        <taxon>Dikarya</taxon>
        <taxon>Basidiomycota</taxon>
        <taxon>Agaricomycotina</taxon>
        <taxon>Agaricomycetes</taxon>
        <taxon>Agaricomycetidae</taxon>
        <taxon>Boletales</taxon>
        <taxon>Coniophorineae</taxon>
        <taxon>Serpulaceae</taxon>
        <taxon>Serpula</taxon>
    </lineage>
</organism>
<dbReference type="EMBL" id="GL945428">
    <property type="protein sequence ID" value="EGO30897.1"/>
    <property type="molecule type" value="Genomic_DNA"/>
</dbReference>